<dbReference type="RefSeq" id="WP_284232358.1">
    <property type="nucleotide sequence ID" value="NZ_BSUL01000001.1"/>
</dbReference>
<dbReference type="InterPro" id="IPR047900">
    <property type="entry name" value="Choice_anch_G"/>
</dbReference>
<evidence type="ECO:0000256" key="1">
    <source>
        <dbReference type="SAM" id="Phobius"/>
    </source>
</evidence>
<accession>A0AA37UH91</accession>
<keyword evidence="1" id="KW-1133">Transmembrane helix</keyword>
<evidence type="ECO:0000313" key="4">
    <source>
        <dbReference type="Proteomes" id="UP001157160"/>
    </source>
</evidence>
<keyword evidence="4" id="KW-1185">Reference proteome</keyword>
<dbReference type="NCBIfam" id="NF033766">
    <property type="entry name" value="choice_anch_G"/>
    <property type="match status" value="1"/>
</dbReference>
<dbReference type="AlphaFoldDB" id="A0AA37UH91"/>
<organism evidence="3 4">
    <name type="scientific">Arenivirga flava</name>
    <dbReference type="NCBI Taxonomy" id="1930060"/>
    <lineage>
        <taxon>Bacteria</taxon>
        <taxon>Bacillati</taxon>
        <taxon>Actinomycetota</taxon>
        <taxon>Actinomycetes</taxon>
        <taxon>Micrococcales</taxon>
        <taxon>Microbacteriaceae</taxon>
        <taxon>Arenivirga</taxon>
    </lineage>
</organism>
<keyword evidence="1" id="KW-0812">Transmembrane</keyword>
<name>A0AA37UH91_9MICO</name>
<feature type="signal peptide" evidence="2">
    <location>
        <begin position="1"/>
        <end position="34"/>
    </location>
</feature>
<evidence type="ECO:0000256" key="2">
    <source>
        <dbReference type="SAM" id="SignalP"/>
    </source>
</evidence>
<keyword evidence="2" id="KW-0732">Signal</keyword>
<protein>
    <recommendedName>
        <fullName evidence="5">Choice-of-anchor G family protein</fullName>
    </recommendedName>
</protein>
<dbReference type="Proteomes" id="UP001157160">
    <property type="component" value="Unassembled WGS sequence"/>
</dbReference>
<dbReference type="EMBL" id="BSUL01000001">
    <property type="protein sequence ID" value="GMA28819.1"/>
    <property type="molecule type" value="Genomic_DNA"/>
</dbReference>
<gene>
    <name evidence="3" type="ORF">GCM10025874_20720</name>
</gene>
<evidence type="ECO:0008006" key="5">
    <source>
        <dbReference type="Google" id="ProtNLM"/>
    </source>
</evidence>
<sequence length="463" mass="44573">MSQSSRTRRLGTGTATALALGTTAVLLAPSAASAAATVPVVSQAQGQLVDVSLGGQPIDDVLELAGAVAVNPDGQSTVTENTPLDATALSAITLSSGNIPLLGDNGIIRLGAVGQYAQAQSNGGSTAFAGTVSSAPSLIGVDTVESGNVGSPSAGDAATIVVGTSTLGLGDALALDIGVSALAASAVQGGNGEDPGDPAGAATGQYDIAGLEVAVTGAELQQLLSAVNTALAPVLTLVGVTSPIDPNGAVVVTLDDLLAAAGVASLNDLAPGTDLLQYLPQAVVTEVTSTVDELISTLNAEIGGLTQGQVAGLDLTSLDLLGLGGLLGGILGALTPVTTVITSLTDALADIVTGTIAPLLDGLLATLAPVVSSLAQLTVNNQTLNADGSFTQNALTLGLGADGSIAEVALANATVGPNAGISGIPLASIAGMLIVGAIALGGGAWYLVNRRRTAGATLAPAAA</sequence>
<proteinExistence type="predicted"/>
<feature type="transmembrane region" description="Helical" evidence="1">
    <location>
        <begin position="426"/>
        <end position="448"/>
    </location>
</feature>
<reference evidence="3 4" key="1">
    <citation type="journal article" date="2014" name="Int. J. Syst. Evol. Microbiol.">
        <title>Complete genome sequence of Corynebacterium casei LMG S-19264T (=DSM 44701T), isolated from a smear-ripened cheese.</title>
        <authorList>
            <consortium name="US DOE Joint Genome Institute (JGI-PGF)"/>
            <person name="Walter F."/>
            <person name="Albersmeier A."/>
            <person name="Kalinowski J."/>
            <person name="Ruckert C."/>
        </authorList>
    </citation>
    <scope>NUCLEOTIDE SEQUENCE [LARGE SCALE GENOMIC DNA]</scope>
    <source>
        <strain evidence="3 4">NBRC 112289</strain>
    </source>
</reference>
<keyword evidence="1" id="KW-0472">Membrane</keyword>
<dbReference type="PROSITE" id="PS51318">
    <property type="entry name" value="TAT"/>
    <property type="match status" value="1"/>
</dbReference>
<comment type="caution">
    <text evidence="3">The sequence shown here is derived from an EMBL/GenBank/DDBJ whole genome shotgun (WGS) entry which is preliminary data.</text>
</comment>
<feature type="chain" id="PRO_5041370997" description="Choice-of-anchor G family protein" evidence="2">
    <location>
        <begin position="35"/>
        <end position="463"/>
    </location>
</feature>
<dbReference type="InterPro" id="IPR006311">
    <property type="entry name" value="TAT_signal"/>
</dbReference>
<evidence type="ECO:0000313" key="3">
    <source>
        <dbReference type="EMBL" id="GMA28819.1"/>
    </source>
</evidence>